<feature type="repeat" description="WD" evidence="18">
    <location>
        <begin position="526"/>
        <end position="558"/>
    </location>
</feature>
<keyword evidence="17" id="KW-0131">Cell cycle</keyword>
<feature type="compositionally biased region" description="Basic and acidic residues" evidence="20">
    <location>
        <begin position="37"/>
        <end position="46"/>
    </location>
</feature>
<dbReference type="Proteomes" id="UP000327013">
    <property type="component" value="Unassembled WGS sequence"/>
</dbReference>
<feature type="compositionally biased region" description="Low complexity" evidence="20">
    <location>
        <begin position="22"/>
        <end position="36"/>
    </location>
</feature>
<dbReference type="GO" id="GO:0051301">
    <property type="term" value="P:cell division"/>
    <property type="evidence" value="ECO:0007669"/>
    <property type="project" value="UniProtKB-KW"/>
</dbReference>
<keyword evidence="13" id="KW-0498">Mitosis</keyword>
<feature type="region of interest" description="Disordered" evidence="20">
    <location>
        <begin position="156"/>
        <end position="238"/>
    </location>
</feature>
<evidence type="ECO:0000256" key="18">
    <source>
        <dbReference type="PROSITE-ProRule" id="PRU00221"/>
    </source>
</evidence>
<evidence type="ECO:0000256" key="19">
    <source>
        <dbReference type="SAM" id="Coils"/>
    </source>
</evidence>
<keyword evidence="10 18" id="KW-0853">WD repeat</keyword>
<evidence type="ECO:0000313" key="22">
    <source>
        <dbReference type="EMBL" id="KAB8616628.1"/>
    </source>
</evidence>
<keyword evidence="15" id="KW-0333">Golgi apparatus</keyword>
<dbReference type="InterPro" id="IPR035803">
    <property type="entry name" value="BAR_Vps5"/>
</dbReference>
<feature type="region of interest" description="Disordered" evidence="20">
    <location>
        <begin position="668"/>
        <end position="804"/>
    </location>
</feature>
<accession>A0A5N6L2J5</accession>
<evidence type="ECO:0000256" key="5">
    <source>
        <dbReference type="ARBA" id="ARBA00006445"/>
    </source>
</evidence>
<keyword evidence="9" id="KW-0597">Phosphoprotein</keyword>
<dbReference type="CDD" id="cd00200">
    <property type="entry name" value="WD40"/>
    <property type="match status" value="1"/>
</dbReference>
<dbReference type="GO" id="GO:0005829">
    <property type="term" value="C:cytosol"/>
    <property type="evidence" value="ECO:0007669"/>
    <property type="project" value="GOC"/>
</dbReference>
<dbReference type="UniPathway" id="UPA00143"/>
<feature type="compositionally biased region" description="Basic and acidic residues" evidence="20">
    <location>
        <begin position="88"/>
        <end position="101"/>
    </location>
</feature>
<comment type="similarity">
    <text evidence="6">Belongs to the sorting nexin family.</text>
</comment>
<dbReference type="SUPFAM" id="SSF64268">
    <property type="entry name" value="PX domain"/>
    <property type="match status" value="1"/>
</dbReference>
<dbReference type="GO" id="GO:0035091">
    <property type="term" value="F:phosphatidylinositol binding"/>
    <property type="evidence" value="ECO:0007669"/>
    <property type="project" value="InterPro"/>
</dbReference>
<dbReference type="GO" id="GO:0016567">
    <property type="term" value="P:protein ubiquitination"/>
    <property type="evidence" value="ECO:0007669"/>
    <property type="project" value="UniProtKB-UniPathway"/>
</dbReference>
<dbReference type="GO" id="GO:0005768">
    <property type="term" value="C:endosome"/>
    <property type="evidence" value="ECO:0007669"/>
    <property type="project" value="UniProtKB-ARBA"/>
</dbReference>
<feature type="compositionally biased region" description="Polar residues" evidence="20">
    <location>
        <begin position="677"/>
        <end position="688"/>
    </location>
</feature>
<dbReference type="SUPFAM" id="SSF50978">
    <property type="entry name" value="WD40 repeat-like"/>
    <property type="match status" value="1"/>
</dbReference>
<dbReference type="PANTHER" id="PTHR19918">
    <property type="entry name" value="CELL DIVISION CYCLE 20 CDC20 FIZZY -RELATED"/>
    <property type="match status" value="1"/>
</dbReference>
<feature type="repeat" description="WD" evidence="18">
    <location>
        <begin position="438"/>
        <end position="482"/>
    </location>
</feature>
<dbReference type="InterPro" id="IPR027267">
    <property type="entry name" value="AH/BAR_dom_sf"/>
</dbReference>
<reference evidence="22 23" key="1">
    <citation type="submission" date="2019-06" db="EMBL/GenBank/DDBJ databases">
        <title>A chromosomal-level reference genome of Carpinus fangiana (Coryloideae, Betulaceae).</title>
        <authorList>
            <person name="Yang X."/>
            <person name="Wang Z."/>
            <person name="Zhang L."/>
            <person name="Hao G."/>
            <person name="Liu J."/>
            <person name="Yang Y."/>
        </authorList>
    </citation>
    <scope>NUCLEOTIDE SEQUENCE [LARGE SCALE GENOMIC DNA]</scope>
    <source>
        <strain evidence="22">Cfa_2016G</strain>
        <tissue evidence="22">Leaf</tissue>
    </source>
</reference>
<evidence type="ECO:0000256" key="13">
    <source>
        <dbReference type="ARBA" id="ARBA00022776"/>
    </source>
</evidence>
<dbReference type="CDD" id="cd07627">
    <property type="entry name" value="BAR_Vps5p"/>
    <property type="match status" value="1"/>
</dbReference>
<dbReference type="GO" id="GO:0042147">
    <property type="term" value="P:retrograde transport, endosome to Golgi"/>
    <property type="evidence" value="ECO:0007669"/>
    <property type="project" value="UniProtKB-ARBA"/>
</dbReference>
<feature type="compositionally biased region" description="Low complexity" evidence="20">
    <location>
        <begin position="177"/>
        <end position="198"/>
    </location>
</feature>
<dbReference type="InterPro" id="IPR001683">
    <property type="entry name" value="PX_dom"/>
</dbReference>
<evidence type="ECO:0000259" key="21">
    <source>
        <dbReference type="PROSITE" id="PS50195"/>
    </source>
</evidence>
<dbReference type="GO" id="GO:0005680">
    <property type="term" value="C:anaphase-promoting complex"/>
    <property type="evidence" value="ECO:0007669"/>
    <property type="project" value="TreeGrafter"/>
</dbReference>
<evidence type="ECO:0000256" key="20">
    <source>
        <dbReference type="SAM" id="MobiDB-lite"/>
    </source>
</evidence>
<dbReference type="SMART" id="SM00312">
    <property type="entry name" value="PX"/>
    <property type="match status" value="1"/>
</dbReference>
<feature type="compositionally biased region" description="Low complexity" evidence="20">
    <location>
        <begin position="217"/>
        <end position="229"/>
    </location>
</feature>
<comment type="pathway">
    <text evidence="4">Protein modification; protein ubiquitination.</text>
</comment>
<keyword evidence="16" id="KW-0472">Membrane</keyword>
<dbReference type="PROSITE" id="PS50294">
    <property type="entry name" value="WD_REPEATS_REGION"/>
    <property type="match status" value="2"/>
</dbReference>
<dbReference type="GO" id="GO:1990757">
    <property type="term" value="F:ubiquitin ligase activator activity"/>
    <property type="evidence" value="ECO:0007669"/>
    <property type="project" value="TreeGrafter"/>
</dbReference>
<protein>
    <recommendedName>
        <fullName evidence="21">PX domain-containing protein</fullName>
    </recommendedName>
</protein>
<dbReference type="Gene3D" id="2.130.10.10">
    <property type="entry name" value="YVTN repeat-like/Quinoprotein amine dehydrogenase"/>
    <property type="match status" value="1"/>
</dbReference>
<dbReference type="SMART" id="SM00320">
    <property type="entry name" value="WD40"/>
    <property type="match status" value="6"/>
</dbReference>
<keyword evidence="23" id="KW-1185">Reference proteome</keyword>
<dbReference type="FunFam" id="3.30.1520.10:FF:000013">
    <property type="entry name" value="Putative Sorting nexin 3"/>
    <property type="match status" value="1"/>
</dbReference>
<keyword evidence="12" id="KW-0677">Repeat</keyword>
<feature type="domain" description="PX" evidence="21">
    <location>
        <begin position="810"/>
        <end position="927"/>
    </location>
</feature>
<name>A0A5N6L2J5_9ROSI</name>
<dbReference type="Gene3D" id="1.20.1270.60">
    <property type="entry name" value="Arfaptin homology (AH) domain/BAR domain"/>
    <property type="match status" value="1"/>
</dbReference>
<feature type="region of interest" description="Disordered" evidence="20">
    <location>
        <begin position="1166"/>
        <end position="1223"/>
    </location>
</feature>
<feature type="repeat" description="WD" evidence="18">
    <location>
        <begin position="396"/>
        <end position="437"/>
    </location>
</feature>
<evidence type="ECO:0000256" key="11">
    <source>
        <dbReference type="ARBA" id="ARBA00022618"/>
    </source>
</evidence>
<dbReference type="InterPro" id="IPR015943">
    <property type="entry name" value="WD40/YVTN_repeat-like_dom_sf"/>
</dbReference>
<dbReference type="PROSITE" id="PS00678">
    <property type="entry name" value="WD_REPEATS_1"/>
    <property type="match status" value="1"/>
</dbReference>
<dbReference type="PROSITE" id="PS50082">
    <property type="entry name" value="WD_REPEATS_2"/>
    <property type="match status" value="4"/>
</dbReference>
<organism evidence="22 23">
    <name type="scientific">Carpinus fangiana</name>
    <dbReference type="NCBI Taxonomy" id="176857"/>
    <lineage>
        <taxon>Eukaryota</taxon>
        <taxon>Viridiplantae</taxon>
        <taxon>Streptophyta</taxon>
        <taxon>Embryophyta</taxon>
        <taxon>Tracheophyta</taxon>
        <taxon>Spermatophyta</taxon>
        <taxon>Magnoliopsida</taxon>
        <taxon>eudicotyledons</taxon>
        <taxon>Gunneridae</taxon>
        <taxon>Pentapetalae</taxon>
        <taxon>rosids</taxon>
        <taxon>fabids</taxon>
        <taxon>Fagales</taxon>
        <taxon>Betulaceae</taxon>
        <taxon>Carpinus</taxon>
    </lineage>
</organism>
<evidence type="ECO:0000256" key="2">
    <source>
        <dbReference type="ARBA" id="ARBA00004496"/>
    </source>
</evidence>
<evidence type="ECO:0000256" key="1">
    <source>
        <dbReference type="ARBA" id="ARBA00004287"/>
    </source>
</evidence>
<feature type="compositionally biased region" description="Polar residues" evidence="20">
    <location>
        <begin position="782"/>
        <end position="804"/>
    </location>
</feature>
<dbReference type="Pfam" id="PF00787">
    <property type="entry name" value="PX"/>
    <property type="match status" value="1"/>
</dbReference>
<feature type="repeat" description="WD" evidence="18">
    <location>
        <begin position="318"/>
        <end position="354"/>
    </location>
</feature>
<keyword evidence="8" id="KW-0963">Cytoplasm</keyword>
<proteinExistence type="inferred from homology"/>
<dbReference type="FunFam" id="2.130.10.10:FF:000025">
    <property type="entry name" value="FIZZY-related 2 isoform 1"/>
    <property type="match status" value="1"/>
</dbReference>
<dbReference type="Pfam" id="PF24807">
    <property type="entry name" value="WD40_CDC20-Fz"/>
    <property type="match status" value="1"/>
</dbReference>
<evidence type="ECO:0000256" key="10">
    <source>
        <dbReference type="ARBA" id="ARBA00022574"/>
    </source>
</evidence>
<comment type="subcellular location">
    <subcellularLocation>
        <location evidence="2">Cytoplasm</location>
    </subcellularLocation>
    <subcellularLocation>
        <location evidence="3">Golgi apparatus</location>
    </subcellularLocation>
    <subcellularLocation>
        <location evidence="1">Membrane</location>
        <topology evidence="1">Peripheral membrane protein</topology>
        <orientation evidence="1">Cytoplasmic side</orientation>
    </subcellularLocation>
</comment>
<dbReference type="InterPro" id="IPR033010">
    <property type="entry name" value="Cdc20/Fizzy"/>
</dbReference>
<dbReference type="PROSITE" id="PS50195">
    <property type="entry name" value="PX"/>
    <property type="match status" value="1"/>
</dbReference>
<dbReference type="EMBL" id="VIBQ01000074">
    <property type="protein sequence ID" value="KAB8616628.1"/>
    <property type="molecule type" value="Genomic_DNA"/>
</dbReference>
<evidence type="ECO:0000256" key="8">
    <source>
        <dbReference type="ARBA" id="ARBA00022490"/>
    </source>
</evidence>
<feature type="compositionally biased region" description="Polar residues" evidence="20">
    <location>
        <begin position="757"/>
        <end position="767"/>
    </location>
</feature>
<sequence>MVVDTRASEHGHPKADLERYETPSLISPPRTRTPPTIERDQTHLQDDDATINGAQPIDSDELSKALEQASRQREHTPGASPSRKRQRVYGDRFIPNREGRDLQAGFSLLHDDGSPATPSRSKKRPPHNELHFQKTEEANRTFSSLLRSEMFDDTIPTVLPNSATADPYRTRQHGGRSHTPPSTTSSLPAPSHTPSTPHKNLFTYSSPRHHSLASGQRSPSRTPSSRRSTNMNPHSEIYSLSPVKFSSQQMLLSPRKQPRAVSKVPYKVLDAPELADDFYLNLVDWGSSNILGVGLGQCVYMWNSSSGKVVKLCDLPDDTVTSVNWIQRGSHLAIGTGKGLVQIWDAERQRRLRTMSGHTARVGALAWNEHILTSGSRDRSILHRDVRSPEQFIKKLVGHKQEVCGLKWNGDDQQLASGGNDNKLMVWDKLSTEPLYKFTEHNAAVKAIAWSPHQSGLLASGGGTADRKIRFWNTKNGSLISEHDTGSQVCNLAWSKNSNELVSTHGYSQNQIVVWKYPSMTQVVSLTGHTYRVLYLAMDPSGSTIVTGAGDETLRFWNCFKRKESVTSSIGQLNEWGSISYGGCIRKALQARGDDLCNQPSLGKNWRARQDDVWAWAEAKAVWAGARLHATGELHHPLLSESRACVTTSSFFESSNVSINSAARNGDADAADAPVASNETPSTSQTLATPAAPKNVKSPGGRKKPAPRFAAQSTKLESLDDDLGPLGPLGASNAAPADEEPPELPQKEQPLAAARSSRPSTAGSQPSRAGEDDLARTAIPQARQTPSETSTDPSRRVAQSSATIEQAARPSFQIYVGDPHKVGDLTSSHTVYHIRTKTTSKAYREPEFEVSRRYRDFLWLYNQLHSNNPGVVVPPPPEKQAVGRFDTNFVESRRAAMEKMLNKTAAHPALQHDGDLKIFLESDSFNNDVKHRERKDPDLPVESSGGMFSKLNISVGSGTKFIEHDDWFLDRRVYLDTLEGQLKALLKATDTAVAQRKALADATWELSASLNTLAEVELAPSLTGPLASLSDLQLRIRDLYDRQAQQDVLTLGIVIDEYIRLIGSIKKALDQRQRSWQNWHTTESDLQKRRSALDKLMRQGRSQQDKMSQLQADVGDAERRAHQARLQFEDIGKGMRAELERFEKEKVEDFRMGLETYLESAVEAQKELDADEEEQLELARGSAAAAAGNHAPPSQQQQRPQQQAELTEEDNASTASAAIEQEA</sequence>
<dbReference type="GO" id="GO:0010997">
    <property type="term" value="F:anaphase-promoting complex binding"/>
    <property type="evidence" value="ECO:0007669"/>
    <property type="project" value="InterPro"/>
</dbReference>
<keyword evidence="19" id="KW-0175">Coiled coil</keyword>
<evidence type="ECO:0000256" key="7">
    <source>
        <dbReference type="ARBA" id="ARBA00022448"/>
    </source>
</evidence>
<evidence type="ECO:0000256" key="14">
    <source>
        <dbReference type="ARBA" id="ARBA00022927"/>
    </source>
</evidence>
<dbReference type="InterPro" id="IPR056150">
    <property type="entry name" value="WD40_CDC20-Fz"/>
</dbReference>
<dbReference type="InterPro" id="IPR036871">
    <property type="entry name" value="PX_dom_sf"/>
</dbReference>
<keyword evidence="7" id="KW-0813">Transport</keyword>
<keyword evidence="11" id="KW-0132">Cell division</keyword>
<dbReference type="GO" id="GO:1905786">
    <property type="term" value="P:positive regulation of anaphase-promoting complex-dependent catabolic process"/>
    <property type="evidence" value="ECO:0007669"/>
    <property type="project" value="TreeGrafter"/>
</dbReference>
<dbReference type="GO" id="GO:0015031">
    <property type="term" value="P:protein transport"/>
    <property type="evidence" value="ECO:0007669"/>
    <property type="project" value="UniProtKB-KW"/>
</dbReference>
<feature type="compositionally biased region" description="Low complexity" evidence="20">
    <location>
        <begin position="1183"/>
        <end position="1203"/>
    </location>
</feature>
<evidence type="ECO:0000256" key="12">
    <source>
        <dbReference type="ARBA" id="ARBA00022737"/>
    </source>
</evidence>
<evidence type="ECO:0000256" key="9">
    <source>
        <dbReference type="ARBA" id="ARBA00022553"/>
    </source>
</evidence>
<dbReference type="GO" id="GO:0031145">
    <property type="term" value="P:anaphase-promoting complex-dependent catabolic process"/>
    <property type="evidence" value="ECO:0007669"/>
    <property type="project" value="TreeGrafter"/>
</dbReference>
<dbReference type="InterPro" id="IPR019775">
    <property type="entry name" value="WD40_repeat_CS"/>
</dbReference>
<evidence type="ECO:0000256" key="4">
    <source>
        <dbReference type="ARBA" id="ARBA00004906"/>
    </source>
</evidence>
<feature type="compositionally biased region" description="Basic and acidic residues" evidence="20">
    <location>
        <begin position="126"/>
        <end position="137"/>
    </location>
</feature>
<dbReference type="GO" id="GO:0005794">
    <property type="term" value="C:Golgi apparatus"/>
    <property type="evidence" value="ECO:0007669"/>
    <property type="project" value="UniProtKB-SubCell"/>
</dbReference>
<dbReference type="InterPro" id="IPR001680">
    <property type="entry name" value="WD40_rpt"/>
</dbReference>
<comment type="caution">
    <text evidence="22">The sequence shown here is derived from an EMBL/GenBank/DDBJ whole genome shotgun (WGS) entry which is preliminary data.</text>
</comment>
<evidence type="ECO:0000256" key="6">
    <source>
        <dbReference type="ARBA" id="ARBA00010883"/>
    </source>
</evidence>
<feature type="compositionally biased region" description="Low complexity" evidence="20">
    <location>
        <begin position="724"/>
        <end position="736"/>
    </location>
</feature>
<evidence type="ECO:0000256" key="15">
    <source>
        <dbReference type="ARBA" id="ARBA00023034"/>
    </source>
</evidence>
<dbReference type="OrthoDB" id="10263272at2759"/>
<comment type="similarity">
    <text evidence="5">Belongs to the WD repeat CDC20/Fizzy family.</text>
</comment>
<keyword evidence="14" id="KW-0653">Protein transport</keyword>
<dbReference type="InterPro" id="IPR015404">
    <property type="entry name" value="Vps5_C"/>
</dbReference>
<dbReference type="AlphaFoldDB" id="A0A5N6L2J5"/>
<evidence type="ECO:0000256" key="17">
    <source>
        <dbReference type="ARBA" id="ARBA00023306"/>
    </source>
</evidence>
<dbReference type="PANTHER" id="PTHR19918:SF1">
    <property type="entry name" value="FIZZY-RELATED PROTEIN HOMOLOG"/>
    <property type="match status" value="1"/>
</dbReference>
<dbReference type="Gene3D" id="3.30.1520.10">
    <property type="entry name" value="Phox-like domain"/>
    <property type="match status" value="1"/>
</dbReference>
<dbReference type="Pfam" id="PF09325">
    <property type="entry name" value="Vps5"/>
    <property type="match status" value="1"/>
</dbReference>
<dbReference type="InterPro" id="IPR036322">
    <property type="entry name" value="WD40_repeat_dom_sf"/>
</dbReference>
<dbReference type="GO" id="GO:0098796">
    <property type="term" value="C:membrane protein complex"/>
    <property type="evidence" value="ECO:0007669"/>
    <property type="project" value="UniProtKB-ARBA"/>
</dbReference>
<feature type="coiled-coil region" evidence="19">
    <location>
        <begin position="1093"/>
        <end position="1127"/>
    </location>
</feature>
<evidence type="ECO:0000313" key="23">
    <source>
        <dbReference type="Proteomes" id="UP000327013"/>
    </source>
</evidence>
<gene>
    <name evidence="22" type="ORF">FH972_025963</name>
</gene>
<evidence type="ECO:0000256" key="3">
    <source>
        <dbReference type="ARBA" id="ARBA00004555"/>
    </source>
</evidence>
<evidence type="ECO:0000256" key="16">
    <source>
        <dbReference type="ARBA" id="ARBA00023136"/>
    </source>
</evidence>
<feature type="compositionally biased region" description="Basic and acidic residues" evidence="20">
    <location>
        <begin position="1"/>
        <end position="21"/>
    </location>
</feature>
<dbReference type="FunFam" id="1.20.1270.60:FF:000022">
    <property type="entry name" value="Sorting nexin 3 protein"/>
    <property type="match status" value="1"/>
</dbReference>
<feature type="region of interest" description="Disordered" evidence="20">
    <location>
        <begin position="1"/>
        <end position="137"/>
    </location>
</feature>